<accession>A0A0V8QIA4</accession>
<name>A0A0V8QIA4_9FIRM</name>
<reference evidence="1 2" key="1">
    <citation type="submission" date="2015-11" db="EMBL/GenBank/DDBJ databases">
        <title>Butyribacter intestini gen. nov., sp. nov., a butyric acid-producing bacterium of the family Lachnospiraceae isolated from the human faeces.</title>
        <authorList>
            <person name="Zou Y."/>
            <person name="Xue W."/>
            <person name="Luo G."/>
            <person name="Lv M."/>
        </authorList>
    </citation>
    <scope>NUCLEOTIDE SEQUENCE [LARGE SCALE GENOMIC DNA]</scope>
    <source>
        <strain evidence="1 2">ACET-33324</strain>
    </source>
</reference>
<sequence length="205" mass="23880">MHLMPVYGFQNKQYSGKVETWKDALQIYEQIILSGYRIEIEPFYSLYRKIRYPHTFFTSFYPCNAGIENICIGDDGRYYLCNHFVGGEAIGEYNTGIPNNKTISQFIKKISGNSICGECIYLRLCGGTCYHKLFMDKAPTTMDDCTNWIEIIKMVIRSYVRLSLINPHALDMLCDTNKGWKKVGRDEINRNINRQIYNMEERGIN</sequence>
<organism evidence="1 2">
    <name type="scientific">Acetivibrio ethanolgignens</name>
    <dbReference type="NCBI Taxonomy" id="290052"/>
    <lineage>
        <taxon>Bacteria</taxon>
        <taxon>Bacillati</taxon>
        <taxon>Bacillota</taxon>
        <taxon>Clostridia</taxon>
        <taxon>Eubacteriales</taxon>
        <taxon>Oscillospiraceae</taxon>
        <taxon>Acetivibrio</taxon>
    </lineage>
</organism>
<dbReference type="STRING" id="290052.ASU35_17200"/>
<gene>
    <name evidence="1" type="ORF">ASU35_17200</name>
</gene>
<evidence type="ECO:0000313" key="2">
    <source>
        <dbReference type="Proteomes" id="UP000054874"/>
    </source>
</evidence>
<proteinExistence type="predicted"/>
<dbReference type="Proteomes" id="UP000054874">
    <property type="component" value="Unassembled WGS sequence"/>
</dbReference>
<keyword evidence="2" id="KW-1185">Reference proteome</keyword>
<dbReference type="AlphaFoldDB" id="A0A0V8QIA4"/>
<evidence type="ECO:0000313" key="1">
    <source>
        <dbReference type="EMBL" id="KSV60236.1"/>
    </source>
</evidence>
<dbReference type="InterPro" id="IPR013785">
    <property type="entry name" value="Aldolase_TIM"/>
</dbReference>
<dbReference type="Gene3D" id="3.20.20.70">
    <property type="entry name" value="Aldolase class I"/>
    <property type="match status" value="1"/>
</dbReference>
<dbReference type="SUPFAM" id="SSF102114">
    <property type="entry name" value="Radical SAM enzymes"/>
    <property type="match status" value="1"/>
</dbReference>
<evidence type="ECO:0008006" key="3">
    <source>
        <dbReference type="Google" id="ProtNLM"/>
    </source>
</evidence>
<comment type="caution">
    <text evidence="1">The sequence shown here is derived from an EMBL/GenBank/DDBJ whole genome shotgun (WGS) entry which is preliminary data.</text>
</comment>
<protein>
    <recommendedName>
        <fullName evidence="3">4Fe4S-binding SPASM domain-containing protein</fullName>
    </recommendedName>
</protein>
<dbReference type="InterPro" id="IPR058240">
    <property type="entry name" value="rSAM_sf"/>
</dbReference>
<dbReference type="InterPro" id="IPR023885">
    <property type="entry name" value="4Fe4S-binding_SPASM_dom"/>
</dbReference>
<dbReference type="EMBL" id="LNAM01000029">
    <property type="protein sequence ID" value="KSV60236.1"/>
    <property type="molecule type" value="Genomic_DNA"/>
</dbReference>
<dbReference type="NCBIfam" id="TIGR04085">
    <property type="entry name" value="rSAM_more_4Fe4S"/>
    <property type="match status" value="1"/>
</dbReference>